<dbReference type="EMBL" id="FRAN01000002">
    <property type="protein sequence ID" value="SHK58243.1"/>
    <property type="molecule type" value="Genomic_DNA"/>
</dbReference>
<feature type="transmembrane region" description="Helical" evidence="2">
    <location>
        <begin position="57"/>
        <end position="77"/>
    </location>
</feature>
<evidence type="ECO:0008006" key="7">
    <source>
        <dbReference type="Google" id="ProtNLM"/>
    </source>
</evidence>
<reference evidence="3 5" key="1">
    <citation type="journal article" date="2014" name="ISME J.">
        <title>Trehalose/2-sulfotrehalose biosynthesis and glycine-betaine uptake are widely spread mechanisms for osmoadaptation in the Halobacteriales.</title>
        <authorList>
            <person name="Youssef N.H."/>
            <person name="Savage-Ashlock K.N."/>
            <person name="McCully A.L."/>
            <person name="Luedtke B."/>
            <person name="Shaw E.I."/>
            <person name="Hoff W.D."/>
            <person name="Elshahed M.S."/>
        </authorList>
    </citation>
    <scope>NUCLEOTIDE SEQUENCE [LARGE SCALE GENOMIC DNA]</scope>
    <source>
        <strain evidence="3 5">DX253</strain>
    </source>
</reference>
<name>E7R027_HALPU</name>
<keyword evidence="2" id="KW-1133">Transmembrane helix</keyword>
<dbReference type="OrthoDB" id="377691at2157"/>
<feature type="region of interest" description="Disordered" evidence="1">
    <location>
        <begin position="1"/>
        <end position="25"/>
    </location>
</feature>
<sequence>MSDDDGDAPLTRVRRAKSRASPSSRIDGGAVAVGMVVALGAHLVPALLVLLRVSDTLVGGMALASTLAFPLGSYAAGRFAGGDSTRGGMHGLLATVLSLAVLGGGAVLFVGTGGALAELGRLLVGDGGTPVLAGTVVCLLLAGVVVGALGAKRP</sequence>
<evidence type="ECO:0000313" key="3">
    <source>
        <dbReference type="EMBL" id="EFW89921.1"/>
    </source>
</evidence>
<gene>
    <name evidence="4" type="ORF">SAMN05444342_1750</name>
    <name evidence="3" type="ORF">ZOD2009_22107</name>
</gene>
<feature type="transmembrane region" description="Helical" evidence="2">
    <location>
        <begin position="131"/>
        <end position="151"/>
    </location>
</feature>
<reference evidence="4" key="2">
    <citation type="submission" date="2016-11" db="EMBL/GenBank/DDBJ databases">
        <authorList>
            <person name="Jaros S."/>
            <person name="Januszkiewicz K."/>
            <person name="Wedrychowicz H."/>
        </authorList>
    </citation>
    <scope>NUCLEOTIDE SEQUENCE [LARGE SCALE GENOMIC DNA]</scope>
    <source>
        <strain evidence="4">DX253</strain>
    </source>
</reference>
<feature type="transmembrane region" description="Helical" evidence="2">
    <location>
        <begin position="29"/>
        <end position="51"/>
    </location>
</feature>
<evidence type="ECO:0000313" key="6">
    <source>
        <dbReference type="Proteomes" id="UP000184203"/>
    </source>
</evidence>
<keyword evidence="2" id="KW-0472">Membrane</keyword>
<keyword evidence="6" id="KW-1185">Reference proteome</keyword>
<dbReference type="Proteomes" id="UP000003751">
    <property type="component" value="Unassembled WGS sequence"/>
</dbReference>
<reference evidence="6" key="3">
    <citation type="submission" date="2016-11" db="EMBL/GenBank/DDBJ databases">
        <authorList>
            <person name="Varghese N."/>
            <person name="Submissions S."/>
        </authorList>
    </citation>
    <scope>NUCLEOTIDE SEQUENCE [LARGE SCALE GENOMIC DNA]</scope>
    <source>
        <strain evidence="6">DX253</strain>
    </source>
</reference>
<dbReference type="EMBL" id="AEMG01000030">
    <property type="protein sequence ID" value="EFW89921.1"/>
    <property type="molecule type" value="Genomic_DNA"/>
</dbReference>
<dbReference type="STRING" id="797209.GCA_000376445_01480"/>
<feature type="transmembrane region" description="Helical" evidence="2">
    <location>
        <begin position="89"/>
        <end position="111"/>
    </location>
</feature>
<keyword evidence="2" id="KW-0812">Transmembrane</keyword>
<protein>
    <recommendedName>
        <fullName evidence="7">Major facilitator superfamily (MFS) profile domain-containing protein</fullName>
    </recommendedName>
</protein>
<evidence type="ECO:0000313" key="4">
    <source>
        <dbReference type="EMBL" id="SHK58243.1"/>
    </source>
</evidence>
<evidence type="ECO:0000313" key="5">
    <source>
        <dbReference type="Proteomes" id="UP000003751"/>
    </source>
</evidence>
<evidence type="ECO:0000256" key="2">
    <source>
        <dbReference type="SAM" id="Phobius"/>
    </source>
</evidence>
<organism evidence="3 5">
    <name type="scientific">Haladaptatus paucihalophilus DX253</name>
    <dbReference type="NCBI Taxonomy" id="797209"/>
    <lineage>
        <taxon>Archaea</taxon>
        <taxon>Methanobacteriati</taxon>
        <taxon>Methanobacteriota</taxon>
        <taxon>Stenosarchaea group</taxon>
        <taxon>Halobacteria</taxon>
        <taxon>Halobacteriales</taxon>
        <taxon>Haladaptataceae</taxon>
        <taxon>Haladaptatus</taxon>
    </lineage>
</organism>
<dbReference type="AlphaFoldDB" id="E7R027"/>
<dbReference type="Proteomes" id="UP000184203">
    <property type="component" value="Unassembled WGS sequence"/>
</dbReference>
<dbReference type="RefSeq" id="WP_007983641.1">
    <property type="nucleotide sequence ID" value="NZ_AEMG01000030.1"/>
</dbReference>
<dbReference type="PATRIC" id="fig|797209.4.peg.4342"/>
<accession>E7R027</accession>
<proteinExistence type="predicted"/>
<evidence type="ECO:0000256" key="1">
    <source>
        <dbReference type="SAM" id="MobiDB-lite"/>
    </source>
</evidence>